<keyword evidence="3" id="KW-1185">Reference proteome</keyword>
<evidence type="ECO:0000259" key="1">
    <source>
        <dbReference type="Pfam" id="PF08241"/>
    </source>
</evidence>
<dbReference type="Gene3D" id="3.40.50.150">
    <property type="entry name" value="Vaccinia Virus protein VP39"/>
    <property type="match status" value="1"/>
</dbReference>
<evidence type="ECO:0000313" key="3">
    <source>
        <dbReference type="Proteomes" id="UP000436284"/>
    </source>
</evidence>
<name>A0A6N8U351_9STAP</name>
<proteinExistence type="predicted"/>
<dbReference type="InterPro" id="IPR052356">
    <property type="entry name" value="Thiol_S-MT"/>
</dbReference>
<gene>
    <name evidence="2" type="ORF">GQ671_04995</name>
</gene>
<dbReference type="InterPro" id="IPR013216">
    <property type="entry name" value="Methyltransf_11"/>
</dbReference>
<evidence type="ECO:0000313" key="2">
    <source>
        <dbReference type="EMBL" id="MXQ50621.1"/>
    </source>
</evidence>
<accession>A0A6N8U351</accession>
<dbReference type="Pfam" id="PF08241">
    <property type="entry name" value="Methyltransf_11"/>
    <property type="match status" value="1"/>
</dbReference>
<dbReference type="RefSeq" id="WP_160653633.1">
    <property type="nucleotide sequence ID" value="NZ_JBHRWU010000001.1"/>
</dbReference>
<keyword evidence="2" id="KW-0489">Methyltransferase</keyword>
<feature type="domain" description="Methyltransferase type 11" evidence="1">
    <location>
        <begin position="42"/>
        <end position="135"/>
    </location>
</feature>
<dbReference type="CDD" id="cd02440">
    <property type="entry name" value="AdoMet_MTases"/>
    <property type="match status" value="1"/>
</dbReference>
<dbReference type="PANTHER" id="PTHR45036:SF1">
    <property type="entry name" value="METHYLTRANSFERASE LIKE 7A"/>
    <property type="match status" value="1"/>
</dbReference>
<dbReference type="PANTHER" id="PTHR45036">
    <property type="entry name" value="METHYLTRANSFERASE LIKE 7B"/>
    <property type="match status" value="1"/>
</dbReference>
<dbReference type="EMBL" id="WUUK01000002">
    <property type="protein sequence ID" value="MXQ50621.1"/>
    <property type="molecule type" value="Genomic_DNA"/>
</dbReference>
<dbReference type="SUPFAM" id="SSF53335">
    <property type="entry name" value="S-adenosyl-L-methionine-dependent methyltransferases"/>
    <property type="match status" value="1"/>
</dbReference>
<dbReference type="InterPro" id="IPR029063">
    <property type="entry name" value="SAM-dependent_MTases_sf"/>
</dbReference>
<organism evidence="2 3">
    <name type="scientific">Salinicoccus hispanicus</name>
    <dbReference type="NCBI Taxonomy" id="157225"/>
    <lineage>
        <taxon>Bacteria</taxon>
        <taxon>Bacillati</taxon>
        <taxon>Bacillota</taxon>
        <taxon>Bacilli</taxon>
        <taxon>Bacillales</taxon>
        <taxon>Staphylococcaceae</taxon>
        <taxon>Salinicoccus</taxon>
    </lineage>
</organism>
<dbReference type="GO" id="GO:0008757">
    <property type="term" value="F:S-adenosylmethionine-dependent methyltransferase activity"/>
    <property type="evidence" value="ECO:0007669"/>
    <property type="project" value="InterPro"/>
</dbReference>
<dbReference type="OrthoDB" id="9772751at2"/>
<dbReference type="Proteomes" id="UP000436284">
    <property type="component" value="Unassembled WGS sequence"/>
</dbReference>
<sequence length="200" mass="22883">MTGRSLIKKFDRQAKRYDKRRNSDSTRKYRQRIFPEARGKVLEVAVGAGSNYSFYDDDIELTGIDFSPEMLKAARAAANDYAFTSSFLEGDVETMQFEENSFDTIVSSLSFCAYQDPVAVLNQFRKWCRPAGRILMMEHGLSTNRVLSKMQRIADSLSLKVVGCHQNRHITDIVQQSDLVLVKEERYLAGCLYLLWVNPS</sequence>
<dbReference type="GO" id="GO:0032259">
    <property type="term" value="P:methylation"/>
    <property type="evidence" value="ECO:0007669"/>
    <property type="project" value="UniProtKB-KW"/>
</dbReference>
<comment type="caution">
    <text evidence="2">The sequence shown here is derived from an EMBL/GenBank/DDBJ whole genome shotgun (WGS) entry which is preliminary data.</text>
</comment>
<dbReference type="AlphaFoldDB" id="A0A6N8U351"/>
<protein>
    <submittedName>
        <fullName evidence="2">Methyltransferase domain-containing protein</fullName>
    </submittedName>
</protein>
<keyword evidence="2" id="KW-0808">Transferase</keyword>
<reference evidence="2 3" key="1">
    <citation type="submission" date="2019-12" db="EMBL/GenBank/DDBJ databases">
        <title>Salinicoccus cyprini sp. nov., isolated from gastro-intestinal tract of mirror carp, Cyprinus carpio var. specularis, collected from Gobind Sagar Reservoir, Himachal Pradesh, India.</title>
        <authorList>
            <person name="Talwar C."/>
            <person name="Singh A.K."/>
            <person name="Lal R."/>
            <person name="Negi R.K."/>
        </authorList>
    </citation>
    <scope>NUCLEOTIDE SEQUENCE [LARGE SCALE GENOMIC DNA]</scope>
    <source>
        <strain evidence="2 3">J-82</strain>
    </source>
</reference>